<feature type="domain" description="FAD dependent oxidoreductase" evidence="11">
    <location>
        <begin position="279"/>
        <end position="645"/>
    </location>
</feature>
<dbReference type="InterPro" id="IPR036188">
    <property type="entry name" value="FAD/NAD-bd_sf"/>
</dbReference>
<evidence type="ECO:0000256" key="9">
    <source>
        <dbReference type="ARBA" id="ARBA00023268"/>
    </source>
</evidence>
<keyword evidence="4 10" id="KW-0808">Transferase</keyword>
<dbReference type="PANTHER" id="PTHR13847:SF283">
    <property type="entry name" value="TRNA 5-METHYLAMINOMETHYL-2-THIOURIDINE BIOSYNTHESIS BIFUNCTIONAL PROTEIN MNMC"/>
    <property type="match status" value="1"/>
</dbReference>
<dbReference type="NCBIfam" id="NF033855">
    <property type="entry name" value="tRNA_MNMC2"/>
    <property type="match status" value="1"/>
</dbReference>
<keyword evidence="6 10" id="KW-0819">tRNA processing</keyword>
<dbReference type="NCBIfam" id="NF002481">
    <property type="entry name" value="PRK01747.1-2"/>
    <property type="match status" value="1"/>
</dbReference>
<feature type="domain" description="MnmC-like methyltransferase" evidence="12">
    <location>
        <begin position="117"/>
        <end position="247"/>
    </location>
</feature>
<comment type="caution">
    <text evidence="13">The sequence shown here is derived from an EMBL/GenBank/DDBJ whole genome shotgun (WGS) entry which is preliminary data.</text>
</comment>
<dbReference type="EMBL" id="JBHTLR010000023">
    <property type="protein sequence ID" value="MFD1218080.1"/>
    <property type="molecule type" value="Genomic_DNA"/>
</dbReference>
<dbReference type="InterPro" id="IPR029063">
    <property type="entry name" value="SAM-dependent_MTases_sf"/>
</dbReference>
<dbReference type="Proteomes" id="UP001597264">
    <property type="component" value="Unassembled WGS sequence"/>
</dbReference>
<evidence type="ECO:0000259" key="12">
    <source>
        <dbReference type="Pfam" id="PF05430"/>
    </source>
</evidence>
<keyword evidence="2 10" id="KW-0489">Methyltransferase</keyword>
<comment type="function">
    <text evidence="10">Catalyzes the last two steps in the biosynthesis of 5-methylaminomethyl-2-thiouridine (mnm(5)s(2)U) at the wobble position (U34) in tRNA. Catalyzes the FAD-dependent demodification of cmnm(5)s(2)U34 to nm(5)s(2)U34, followed by the transfer of a methyl group from S-adenosyl-L-methionine to nm(5)s(2)U34, to form mnm(5)s(2)U34.</text>
</comment>
<dbReference type="EC" id="1.5.-.-" evidence="10"/>
<comment type="similarity">
    <text evidence="10">In the N-terminal section; belongs to the methyltransferase superfamily. tRNA (mnm(5)s(2)U34)-methyltransferase family.</text>
</comment>
<dbReference type="Gene3D" id="3.50.50.60">
    <property type="entry name" value="FAD/NAD(P)-binding domain"/>
    <property type="match status" value="1"/>
</dbReference>
<evidence type="ECO:0000259" key="11">
    <source>
        <dbReference type="Pfam" id="PF01266"/>
    </source>
</evidence>
<comment type="similarity">
    <text evidence="10">In the C-terminal section; belongs to the DAO family.</text>
</comment>
<evidence type="ECO:0000256" key="5">
    <source>
        <dbReference type="ARBA" id="ARBA00022691"/>
    </source>
</evidence>
<dbReference type="SUPFAM" id="SSF51905">
    <property type="entry name" value="FAD/NAD(P)-binding domain"/>
    <property type="match status" value="1"/>
</dbReference>
<dbReference type="Gene3D" id="3.30.9.10">
    <property type="entry name" value="D-Amino Acid Oxidase, subunit A, domain 2"/>
    <property type="match status" value="1"/>
</dbReference>
<evidence type="ECO:0000256" key="7">
    <source>
        <dbReference type="ARBA" id="ARBA00022827"/>
    </source>
</evidence>
<evidence type="ECO:0000256" key="4">
    <source>
        <dbReference type="ARBA" id="ARBA00022679"/>
    </source>
</evidence>
<proteinExistence type="inferred from homology"/>
<evidence type="ECO:0000256" key="1">
    <source>
        <dbReference type="ARBA" id="ARBA00022490"/>
    </source>
</evidence>
<dbReference type="EC" id="2.1.1.61" evidence="10"/>
<reference evidence="14" key="1">
    <citation type="journal article" date="2019" name="Int. J. Syst. Evol. Microbiol.">
        <title>The Global Catalogue of Microorganisms (GCM) 10K type strain sequencing project: providing services to taxonomists for standard genome sequencing and annotation.</title>
        <authorList>
            <consortium name="The Broad Institute Genomics Platform"/>
            <consortium name="The Broad Institute Genome Sequencing Center for Infectious Disease"/>
            <person name="Wu L."/>
            <person name="Ma J."/>
        </authorList>
    </citation>
    <scope>NUCLEOTIDE SEQUENCE [LARGE SCALE GENOMIC DNA]</scope>
    <source>
        <strain evidence="14">CCUG 54356</strain>
    </source>
</reference>
<comment type="subcellular location">
    <subcellularLocation>
        <location evidence="10">Cytoplasm</location>
    </subcellularLocation>
</comment>
<comment type="catalytic activity">
    <reaction evidence="10">
        <text>5-aminomethyl-2-thiouridine(34) in tRNA + S-adenosyl-L-methionine = 5-methylaminomethyl-2-thiouridine(34) in tRNA + S-adenosyl-L-homocysteine + H(+)</text>
        <dbReference type="Rhea" id="RHEA:19569"/>
        <dbReference type="Rhea" id="RHEA-COMP:10195"/>
        <dbReference type="Rhea" id="RHEA-COMP:10197"/>
        <dbReference type="ChEBI" id="CHEBI:15378"/>
        <dbReference type="ChEBI" id="CHEBI:57856"/>
        <dbReference type="ChEBI" id="CHEBI:59789"/>
        <dbReference type="ChEBI" id="CHEBI:74454"/>
        <dbReference type="ChEBI" id="CHEBI:74455"/>
        <dbReference type="EC" id="2.1.1.61"/>
    </reaction>
</comment>
<sequence length="679" mass="74747">MADPTPPVPSHAALDWREDGQPVSTAFDDIYFSTASGLEETRYVFITQNRLPERWAALTGSDIFSIGETGFGTGLNFLATWQQWQRLAPGAPRLHFVSVEKYPLHRKDLERALALWPELATFSEQLIEQYPPLLTPGVHRLKFDGGRVQLTLSIGEASDAFTQLQTEDPQRDAMIDAWFLDGFAPSKNPDMWRPELFSAIARLSADNATFATFTCAGIVKRGLKGVGFEIEKVPGFGHKREMLRGQLASADPQASAGQQYTQTPWHLPDAPTRGQPCTVAIIGAGIAGATLARALAERGLKVAVFEQGAGPGSGASGNDQGILYAKLSPKPGPNGDFNLQALQFALRYYLCQCPDAVHFDGLLQLAQSEKEQGLQQQIADTLRGWDADTLVRPVSAQEATDLSGVPLDVPGLYLPNAGWLEPRNVCSTLLEHPSITLHSSQRIESIEHRENHWQLSRHRETFHADVLALCTANGIRDFARTKPLPLQPIRGQVSFAQATDRSRKLKIALCGEGYIAPAHRHHHNPQHSFGATFKLKQTDTEVRAEEQQENLDTLRKLLPDIAADFAQNPMTARAALRAATLDYLPMAGPVADWHSLADTYAPLRKNRKQLIPQRCHYQPGLFVLGGLGSRGFTYAPLAAEVVASWISGEVMPVEGELVRALHPMRFAIRALGKDRPLNF</sequence>
<evidence type="ECO:0000256" key="10">
    <source>
        <dbReference type="HAMAP-Rule" id="MF_01102"/>
    </source>
</evidence>
<dbReference type="PANTHER" id="PTHR13847">
    <property type="entry name" value="SARCOSINE DEHYDROGENASE-RELATED"/>
    <property type="match status" value="1"/>
</dbReference>
<keyword evidence="1 10" id="KW-0963">Cytoplasm</keyword>
<evidence type="ECO:0000256" key="8">
    <source>
        <dbReference type="ARBA" id="ARBA00023002"/>
    </source>
</evidence>
<evidence type="ECO:0000256" key="3">
    <source>
        <dbReference type="ARBA" id="ARBA00022630"/>
    </source>
</evidence>
<dbReference type="InterPro" id="IPR006076">
    <property type="entry name" value="FAD-dep_OxRdtase"/>
</dbReference>
<dbReference type="RefSeq" id="WP_230439100.1">
    <property type="nucleotide sequence ID" value="NZ_CP087715.1"/>
</dbReference>
<dbReference type="Pfam" id="PF05430">
    <property type="entry name" value="Methyltransf_30"/>
    <property type="match status" value="1"/>
</dbReference>
<name>A0ABW3UEZ7_9GAMM</name>
<comment type="cofactor">
    <cofactor evidence="10">
        <name>FAD</name>
        <dbReference type="ChEBI" id="CHEBI:57692"/>
    </cofactor>
</comment>
<keyword evidence="3 10" id="KW-0285">Flavoprotein</keyword>
<feature type="region of interest" description="tRNA (mnm(5)s(2)U34)-methyltransferase" evidence="10">
    <location>
        <begin position="1"/>
        <end position="248"/>
    </location>
</feature>
<dbReference type="InterPro" id="IPR008471">
    <property type="entry name" value="MnmC-like_methylTransf"/>
</dbReference>
<dbReference type="InterPro" id="IPR047785">
    <property type="entry name" value="tRNA_MNMC2"/>
</dbReference>
<protein>
    <recommendedName>
        <fullName evidence="10">tRNA 5-methylaminomethyl-2-thiouridine biosynthesis bifunctional protein MnmC</fullName>
        <shortName evidence="10">tRNA mnm(5)s(2)U biosynthesis bifunctional protein</shortName>
    </recommendedName>
    <domain>
        <recommendedName>
            <fullName evidence="10">tRNA (mnm(5)s(2)U34)-methyltransferase</fullName>
            <ecNumber evidence="10">2.1.1.61</ecNumber>
        </recommendedName>
    </domain>
    <domain>
        <recommendedName>
            <fullName evidence="10">FAD-dependent cmnm(5)s(2)U34 oxidoreductase</fullName>
            <ecNumber evidence="10">1.5.-.-</ecNumber>
        </recommendedName>
    </domain>
</protein>
<evidence type="ECO:0000256" key="2">
    <source>
        <dbReference type="ARBA" id="ARBA00022603"/>
    </source>
</evidence>
<evidence type="ECO:0000313" key="13">
    <source>
        <dbReference type="EMBL" id="MFD1218080.1"/>
    </source>
</evidence>
<keyword evidence="5 10" id="KW-0949">S-adenosyl-L-methionine</keyword>
<evidence type="ECO:0000256" key="6">
    <source>
        <dbReference type="ARBA" id="ARBA00022694"/>
    </source>
</evidence>
<feature type="region of interest" description="FAD-dependent cmnm(5)s(2)U34 oxidoreductase" evidence="10">
    <location>
        <begin position="282"/>
        <end position="679"/>
    </location>
</feature>
<dbReference type="NCBIfam" id="TIGR03197">
    <property type="entry name" value="MnmC_Cterm"/>
    <property type="match status" value="1"/>
</dbReference>
<keyword evidence="8 10" id="KW-0560">Oxidoreductase</keyword>
<accession>A0ABW3UEZ7</accession>
<evidence type="ECO:0000313" key="14">
    <source>
        <dbReference type="Proteomes" id="UP001597264"/>
    </source>
</evidence>
<keyword evidence="7 10" id="KW-0274">FAD</keyword>
<keyword evidence="9 10" id="KW-0511">Multifunctional enzyme</keyword>
<organism evidence="13 14">
    <name type="scientific">Microbulbifer celer</name>
    <dbReference type="NCBI Taxonomy" id="435905"/>
    <lineage>
        <taxon>Bacteria</taxon>
        <taxon>Pseudomonadati</taxon>
        <taxon>Pseudomonadota</taxon>
        <taxon>Gammaproteobacteria</taxon>
        <taxon>Cellvibrionales</taxon>
        <taxon>Microbulbiferaceae</taxon>
        <taxon>Microbulbifer</taxon>
    </lineage>
</organism>
<dbReference type="Pfam" id="PF01266">
    <property type="entry name" value="DAO"/>
    <property type="match status" value="1"/>
</dbReference>
<keyword evidence="14" id="KW-1185">Reference proteome</keyword>
<dbReference type="InterPro" id="IPR017610">
    <property type="entry name" value="tRNA_S-uridine_synth_MnmC_C"/>
</dbReference>
<dbReference type="HAMAP" id="MF_01102">
    <property type="entry name" value="MnmC"/>
    <property type="match status" value="1"/>
</dbReference>
<dbReference type="Gene3D" id="3.40.50.150">
    <property type="entry name" value="Vaccinia Virus protein VP39"/>
    <property type="match status" value="1"/>
</dbReference>
<gene>
    <name evidence="10 13" type="primary">mnmC</name>
    <name evidence="13" type="ORF">ACFQ2X_15855</name>
</gene>
<dbReference type="InterPro" id="IPR023032">
    <property type="entry name" value="tRNA_MAMT_biosynth_bifunc_MnmC"/>
</dbReference>